<proteinExistence type="predicted"/>
<sequence>MPTRYPTDLPPVPNDRWNACRISESEIEIPDEGWGRATTHFAIDASNATEAEKRLLAWIDHDAEDDLRRATAEATAEAQPGRWEVVLTTLGEY</sequence>
<gene>
    <name evidence="1" type="ORF">FHR34_008209</name>
</gene>
<dbReference type="Proteomes" id="UP000540506">
    <property type="component" value="Unassembled WGS sequence"/>
</dbReference>
<evidence type="ECO:0000313" key="2">
    <source>
        <dbReference type="Proteomes" id="UP000540506"/>
    </source>
</evidence>
<accession>A0A7W7RBS7</accession>
<keyword evidence="2" id="KW-1185">Reference proteome</keyword>
<name>A0A7W7RBS7_KITKI</name>
<evidence type="ECO:0000313" key="1">
    <source>
        <dbReference type="EMBL" id="MBB4929110.1"/>
    </source>
</evidence>
<dbReference type="EMBL" id="JACHJV010000004">
    <property type="protein sequence ID" value="MBB4929110.1"/>
    <property type="molecule type" value="Genomic_DNA"/>
</dbReference>
<dbReference type="RefSeq" id="WP_184947151.1">
    <property type="nucleotide sequence ID" value="NZ_JACHJV010000004.1"/>
</dbReference>
<organism evidence="1 2">
    <name type="scientific">Kitasatospora kifunensis</name>
    <name type="common">Streptomyces kifunensis</name>
    <dbReference type="NCBI Taxonomy" id="58351"/>
    <lineage>
        <taxon>Bacteria</taxon>
        <taxon>Bacillati</taxon>
        <taxon>Actinomycetota</taxon>
        <taxon>Actinomycetes</taxon>
        <taxon>Kitasatosporales</taxon>
        <taxon>Streptomycetaceae</taxon>
        <taxon>Kitasatospora</taxon>
    </lineage>
</organism>
<dbReference type="AlphaFoldDB" id="A0A7W7RBS7"/>
<reference evidence="1 2" key="1">
    <citation type="submission" date="2020-08" db="EMBL/GenBank/DDBJ databases">
        <title>Sequencing the genomes of 1000 actinobacteria strains.</title>
        <authorList>
            <person name="Klenk H.-P."/>
        </authorList>
    </citation>
    <scope>NUCLEOTIDE SEQUENCE [LARGE SCALE GENOMIC DNA]</scope>
    <source>
        <strain evidence="1 2">DSM 41654</strain>
    </source>
</reference>
<comment type="caution">
    <text evidence="1">The sequence shown here is derived from an EMBL/GenBank/DDBJ whole genome shotgun (WGS) entry which is preliminary data.</text>
</comment>
<protein>
    <submittedName>
        <fullName evidence="1">Uncharacterized protein</fullName>
    </submittedName>
</protein>